<proteinExistence type="inferred from homology"/>
<protein>
    <recommendedName>
        <fullName evidence="3">UPF0122 protein IAB67_07800</fullName>
    </recommendedName>
</protein>
<evidence type="ECO:0000256" key="1">
    <source>
        <dbReference type="ARBA" id="ARBA00008720"/>
    </source>
</evidence>
<dbReference type="AlphaFoldDB" id="A0A9D1IWW3"/>
<organism evidence="4 5">
    <name type="scientific">Candidatus Ventrousia excrementavium</name>
    <dbReference type="NCBI Taxonomy" id="2840961"/>
    <lineage>
        <taxon>Bacteria</taxon>
        <taxon>Bacillati</taxon>
        <taxon>Bacillota</taxon>
        <taxon>Clostridia</taxon>
        <taxon>Eubacteriales</taxon>
        <taxon>Clostridiaceae</taxon>
        <taxon>Clostridiaceae incertae sedis</taxon>
        <taxon>Candidatus Ventrousia</taxon>
    </lineage>
</organism>
<dbReference type="PANTHER" id="PTHR40083:SF1">
    <property type="entry name" value="UPF0122 PROTEIN YLXM"/>
    <property type="match status" value="1"/>
</dbReference>
<evidence type="ECO:0000256" key="2">
    <source>
        <dbReference type="ARBA" id="ARBA00024764"/>
    </source>
</evidence>
<dbReference type="InterPro" id="IPR036388">
    <property type="entry name" value="WH-like_DNA-bd_sf"/>
</dbReference>
<dbReference type="Proteomes" id="UP000824073">
    <property type="component" value="Unassembled WGS sequence"/>
</dbReference>
<dbReference type="EMBL" id="DVMR01000058">
    <property type="protein sequence ID" value="HIU44181.1"/>
    <property type="molecule type" value="Genomic_DNA"/>
</dbReference>
<dbReference type="SUPFAM" id="SSF88659">
    <property type="entry name" value="Sigma3 and sigma4 domains of RNA polymerase sigma factors"/>
    <property type="match status" value="1"/>
</dbReference>
<dbReference type="InterPro" id="IPR007394">
    <property type="entry name" value="UPF0122"/>
</dbReference>
<reference evidence="4" key="1">
    <citation type="submission" date="2020-10" db="EMBL/GenBank/DDBJ databases">
        <authorList>
            <person name="Gilroy R."/>
        </authorList>
    </citation>
    <scope>NUCLEOTIDE SEQUENCE</scope>
    <source>
        <strain evidence="4">CHK191-8634</strain>
    </source>
</reference>
<evidence type="ECO:0000313" key="5">
    <source>
        <dbReference type="Proteomes" id="UP000824073"/>
    </source>
</evidence>
<comment type="similarity">
    <text evidence="1 3">Belongs to the UPF0122 family.</text>
</comment>
<name>A0A9D1IWW3_9CLOT</name>
<evidence type="ECO:0000313" key="4">
    <source>
        <dbReference type="EMBL" id="HIU44181.1"/>
    </source>
</evidence>
<accession>A0A9D1IWW3</accession>
<reference evidence="4" key="2">
    <citation type="journal article" date="2021" name="PeerJ">
        <title>Extensive microbial diversity within the chicken gut microbiome revealed by metagenomics and culture.</title>
        <authorList>
            <person name="Gilroy R."/>
            <person name="Ravi A."/>
            <person name="Getino M."/>
            <person name="Pursley I."/>
            <person name="Horton D.L."/>
            <person name="Alikhan N.F."/>
            <person name="Baker D."/>
            <person name="Gharbi K."/>
            <person name="Hall N."/>
            <person name="Watson M."/>
            <person name="Adriaenssens E.M."/>
            <person name="Foster-Nyarko E."/>
            <person name="Jarju S."/>
            <person name="Secka A."/>
            <person name="Antonio M."/>
            <person name="Oren A."/>
            <person name="Chaudhuri R.R."/>
            <person name="La Ragione R."/>
            <person name="Hildebrand F."/>
            <person name="Pallen M.J."/>
        </authorList>
    </citation>
    <scope>NUCLEOTIDE SEQUENCE</scope>
    <source>
        <strain evidence="4">CHK191-8634</strain>
    </source>
</reference>
<dbReference type="Pfam" id="PF04297">
    <property type="entry name" value="UPF0122"/>
    <property type="match status" value="1"/>
</dbReference>
<dbReference type="NCBIfam" id="NF045758">
    <property type="entry name" value="YlxM"/>
    <property type="match status" value="1"/>
</dbReference>
<comment type="caution">
    <text evidence="4">The sequence shown here is derived from an EMBL/GenBank/DDBJ whole genome shotgun (WGS) entry which is preliminary data.</text>
</comment>
<comment type="function">
    <text evidence="2 3">Might take part in the signal recognition particle (SRP) pathway. This is inferred from the conservation of its genetic proximity to ftsY/ffh. May be a regulatory protein.</text>
</comment>
<dbReference type="GO" id="GO:0003677">
    <property type="term" value="F:DNA binding"/>
    <property type="evidence" value="ECO:0007669"/>
    <property type="project" value="UniProtKB-KW"/>
</dbReference>
<sequence length="122" mass="13985">MKSDTFTMSMLFDFYGELLTEKQKELFDLYYNEDLSLSEIAEQAEISRQGVRDAIVRAETILRDTEDRLHLVRRYGGVEARVRKIAENAAYINQANARIKSYEIAGAVGEILTLTRELMGDN</sequence>
<dbReference type="Gene3D" id="1.10.10.10">
    <property type="entry name" value="Winged helix-like DNA-binding domain superfamily/Winged helix DNA-binding domain"/>
    <property type="match status" value="1"/>
</dbReference>
<keyword evidence="4" id="KW-0238">DNA-binding</keyword>
<dbReference type="HAMAP" id="MF_00245">
    <property type="entry name" value="UPF0122"/>
    <property type="match status" value="1"/>
</dbReference>
<dbReference type="InterPro" id="IPR054831">
    <property type="entry name" value="UPF0122_fam_protein"/>
</dbReference>
<dbReference type="InterPro" id="IPR013324">
    <property type="entry name" value="RNA_pol_sigma_r3/r4-like"/>
</dbReference>
<gene>
    <name evidence="4" type="ORF">IAB67_07800</name>
</gene>
<dbReference type="PANTHER" id="PTHR40083">
    <property type="entry name" value="UPF0122 PROTEIN CBO2450/CLC_2298"/>
    <property type="match status" value="1"/>
</dbReference>
<evidence type="ECO:0000256" key="3">
    <source>
        <dbReference type="HAMAP-Rule" id="MF_00245"/>
    </source>
</evidence>